<sequence length="443" mass="51839">MKGDKPKCEYHRLREGLAIRKVPQSKNYGIYLKLPEQKALQFSLKTSDYDEAVEKAWEEFTYAKALVRNGEMLRQPKQRLTLHQIIDELINEHELVQNKTKEEKRDGKHATHIRLFKKIKEYYNVSLKPSGLDNPKVRDYFQANQPFSNTQLVATRYCFTQIFDRSFEKKLIKKDQIVELNKIKVEKQKQNRRDHFTYIEFAKVAMHGLKQIKYAHGKGKHTQKMAVFYSSFLFYSGVRAGFEALGIKWSDLGYTSYGDLYCVIKDGKTKNYTKKNRNVIFDMLAEDCIDQVANVKYPHITNGKTKREVIDYLIINKPNDTIFSTKHSLTPIYPKIFKKWISDLKEQGVLSSSKDLTLYSLRHSYITRSIEEEVPLPLIAENAGTSVSMIEKHYSHITVMTNEARKALLRDKIMLETEVPIEEQKKRRNDISHLIEHVSDKLD</sequence>
<dbReference type="GO" id="GO:0015074">
    <property type="term" value="P:DNA integration"/>
    <property type="evidence" value="ECO:0007669"/>
    <property type="project" value="UniProtKB-KW"/>
</dbReference>
<dbReference type="SUPFAM" id="SSF56349">
    <property type="entry name" value="DNA breaking-rejoining enzymes"/>
    <property type="match status" value="1"/>
</dbReference>
<evidence type="ECO:0000256" key="3">
    <source>
        <dbReference type="ARBA" id="ARBA00023125"/>
    </source>
</evidence>
<evidence type="ECO:0000313" key="5">
    <source>
        <dbReference type="EMBL" id="MCW8335629.1"/>
    </source>
</evidence>
<dbReference type="RefSeq" id="WP_265688752.1">
    <property type="nucleotide sequence ID" value="NZ_JAKRRX010000129.1"/>
</dbReference>
<evidence type="ECO:0000256" key="1">
    <source>
        <dbReference type="ARBA" id="ARBA00008857"/>
    </source>
</evidence>
<dbReference type="Gene3D" id="1.10.443.10">
    <property type="entry name" value="Intergrase catalytic core"/>
    <property type="match status" value="1"/>
</dbReference>
<comment type="caution">
    <text evidence="5">The sequence shown here is derived from an EMBL/GenBank/DDBJ whole genome shotgun (WGS) entry which is preliminary data.</text>
</comment>
<reference evidence="5" key="1">
    <citation type="submission" date="2022-02" db="EMBL/GenBank/DDBJ databases">
        <title>Vibrio sp. nov., a new bacterium isolated from Bohai sea, China.</title>
        <authorList>
            <person name="Yuan Y."/>
        </authorList>
    </citation>
    <scope>NUCLEOTIDE SEQUENCE</scope>
    <source>
        <strain evidence="5">DBSS07</strain>
    </source>
</reference>
<keyword evidence="4" id="KW-0233">DNA recombination</keyword>
<keyword evidence="3" id="KW-0238">DNA-binding</keyword>
<dbReference type="InterPro" id="IPR013762">
    <property type="entry name" value="Integrase-like_cat_sf"/>
</dbReference>
<evidence type="ECO:0000256" key="2">
    <source>
        <dbReference type="ARBA" id="ARBA00022908"/>
    </source>
</evidence>
<protein>
    <submittedName>
        <fullName evidence="5">Tyrosine-type recombinase/integrase</fullName>
    </submittedName>
</protein>
<dbReference type="PANTHER" id="PTHR30349:SF41">
    <property type="entry name" value="INTEGRASE_RECOMBINASE PROTEIN MJ0367-RELATED"/>
    <property type="match status" value="1"/>
</dbReference>
<dbReference type="PANTHER" id="PTHR30349">
    <property type="entry name" value="PHAGE INTEGRASE-RELATED"/>
    <property type="match status" value="1"/>
</dbReference>
<accession>A0A9X3CGW5</accession>
<dbReference type="GO" id="GO:0006310">
    <property type="term" value="P:DNA recombination"/>
    <property type="evidence" value="ECO:0007669"/>
    <property type="project" value="UniProtKB-KW"/>
</dbReference>
<dbReference type="GO" id="GO:0003677">
    <property type="term" value="F:DNA binding"/>
    <property type="evidence" value="ECO:0007669"/>
    <property type="project" value="UniProtKB-KW"/>
</dbReference>
<dbReference type="AlphaFoldDB" id="A0A9X3CGW5"/>
<comment type="similarity">
    <text evidence="1">Belongs to the 'phage' integrase family.</text>
</comment>
<gene>
    <name evidence="5" type="ORF">MD483_17600</name>
</gene>
<evidence type="ECO:0000256" key="4">
    <source>
        <dbReference type="ARBA" id="ARBA00023172"/>
    </source>
</evidence>
<dbReference type="Proteomes" id="UP001155586">
    <property type="component" value="Unassembled WGS sequence"/>
</dbReference>
<evidence type="ECO:0000313" key="6">
    <source>
        <dbReference type="Proteomes" id="UP001155586"/>
    </source>
</evidence>
<organism evidence="5 6">
    <name type="scientific">Vibrio paucivorans</name>
    <dbReference type="NCBI Taxonomy" id="2829489"/>
    <lineage>
        <taxon>Bacteria</taxon>
        <taxon>Pseudomonadati</taxon>
        <taxon>Pseudomonadota</taxon>
        <taxon>Gammaproteobacteria</taxon>
        <taxon>Vibrionales</taxon>
        <taxon>Vibrionaceae</taxon>
        <taxon>Vibrio</taxon>
    </lineage>
</organism>
<keyword evidence="2" id="KW-0229">DNA integration</keyword>
<proteinExistence type="inferred from homology"/>
<name>A0A9X3CGW5_9VIBR</name>
<dbReference type="InterPro" id="IPR050090">
    <property type="entry name" value="Tyrosine_recombinase_XerCD"/>
</dbReference>
<dbReference type="EMBL" id="JAKRRX010000129">
    <property type="protein sequence ID" value="MCW8335629.1"/>
    <property type="molecule type" value="Genomic_DNA"/>
</dbReference>
<keyword evidence="6" id="KW-1185">Reference proteome</keyword>
<dbReference type="InterPro" id="IPR011010">
    <property type="entry name" value="DNA_brk_join_enz"/>
</dbReference>